<gene>
    <name evidence="2" type="ORF">D5086_0000329070</name>
</gene>
<sequence length="2444" mass="263282">MTSSSSNKETTEEEQVTPDIVPAGGGVGGVEKIEPVSSGGEEESGGEKLDDSMEEDSVSPATVFCIRLKQPRSNLQHKMSVPELCRKFSAVAWCGKLNAIACASETCARIPSSNANPPFWIPIHVVIPERPTECAVFNVIADSPRDSVQFIEWSPTSCPRALLIANFHGRITIWTQPSQCPSNLVRDASCWQREHEWRQDIAVVTKWLSGVSPYRWLSSKSSTPTNSKSAFEEKFLSQYSQTSARWPNFLCVCSVFSSGCVQLHWSQWPPSQNNTSPKWFCTSKGLLGAGPSGIMAADAIITDSGAMHVAGVPIVNPSTVVVWEVTAGPGNGFQATPMASASNGVPPSVKSPNWSGFAPLAAYLFSWQEHLMSEAKQGKKHMDKDFTDTVSLHCLPVSNFSAYVSPEAAAQSAATTTWGSGVSAVAFDPTRGGSVIAVVIVEGQYMSPYDPDEGPLITGWRVQRWESSLQPVVLHPIFGNPTSGFGGQAPMQTVWVSKVDTSIPPTNDFKNFQAAPAVPISDARNASDSGSGKTKRVTFDPSDLPSDVRTLARIVYSAHGGEIAIAFLRGGVHIFSGPNFTLVDNYQINVGSAIAAPAFSSTSCCSASIWHDTRKDRSILKIIRVLPPAVPISQVKANSAIWERAIAERFWWSLLVGVDWWDAVGCTQSAAEDGIVSLNSVIAVLDADFHSLPSTQHRQLYGPSLDRIKCRLLEGTNAQEVRAMVLDMQARLLLDMLGKGIESALINPSALVPEPWQASGETLSGIDPEAMTVEPNLVLNIQAYVDAVLDLASHFITRLRRYASFCRTLASHAVTAGAGSNRNTVTSPSQSSASPAPNQGGQSGGTSSTGSTQMQAWVQGAIAKISSTTDGVSTATPNPISGPSSFMPISINTGTFPGTPAVRLIGDCHFLHRLCQLLLFCFFFRRTQLPRFAGGTQRNPTDTNVHKPQSGAPGKVEEINSVSSKPAPAVVRSDEGQAVRGSQVVPGAKAVEEGPAGRHRVGNGNAGQGYSFEEVTVLFLILMDLCRRTASLGHPLPVSQVGISNIQVRLHYIDGNYTVLPEVVEASLGPHMQNMPRPRGADAAGLLLRELELHPPSEEWHRRNMFGGPWSDPEDMGSDDTSKHNSTNSLDFSSLENCDVYYGAHGLWPRKRRLSERDAAVGLNTSAGLGAYLGIMGSRRDVVTAVWKTGLEGVWYKCIRCLRQTSALASPGAANPPDQNEREAWWVSRWAYGCPICWLELGSKEGPLALQKWESVRSSYASAESSISEVSLNSVIAVLDADFHSLPSTQHRQLYGPSLDRIKCRLLEGTNAQEVRAMVLDMQARLLLDMLGKGIESALINPSALVPEPWQASGETLSGIDPEAMTVEPNLVLNIQAYVDAVLDLASHFITRLRRYASFCRTLASHAVTAGAGSNRNTVTSPSQSSASPAPNQGGQSGGTSSTGSTQMQAWVQGAIAKISSTTDGVSTATPNPISGPSSFMPISINTGTFPGTPAVRLIGDCHFLHRLCQLLLFCFFFRRTQLPRFAGGTQRNPTDTNVHKPQSGAPGKVEEINSVSSKPAPAVVRSDEGQAVRGSQVVPGAKAVEEGPAGRHRVGNGNAGQGYSFEEVTVLFLILMDLCRRTASLGHPLPVSQVGISNIQVRLHYIDGNYTVLPEVVEASLGPHMQNMPRPRGADAAGLLLRELELHPPSEEWHRRNMFGGPWSDPEDMGSDDTSKHNSTNSLDFSSLENCDVYYGAHGLWPRKRRLSERDAAVGLNTSAGLGAYLGIMGSRRDVVTAVWKTGLEGVWYKCIRCLRQTSALASPGAANPPDQNEREAWWVSRWAYGCPMCGGTWVRVLSGVYVTAFKFLSSTATVLEGRLVFLENVQESSISEVSLNSVIAVLDADFHSLPSTQHRQLYGPSLDRIKCRLLEGTNAQEVRAMVLDMQARLLLDMLGKGIESALINPSALVPEPWQASGETLSGIDPEAMTVEPNLVLNIQAYVDAVLDLASHFITRLRRYASFCRTLASHAVTAGAGSNRNTVTSPSQSSASPAPNQGGQSGGTSSTGSTQMQAWVQGAIAKISSTTDGVSTATPNPISGPSSFMPISINTGTFPGTPAVRLIGDCHFLHRLCQLLLFCFFFRRTQLPRFAGGTQRNPTDTNVHKPQSGAPGKVEEINSVSSKPAPAVVRSDEGQAVRGSQVVPGAKAVEEGPAGRHRVGNGNAGQGYSFEEVTVLFLILMDLCRRTASLGHPLPVSQVGISNIQVRLHYIDGNYTVLPEVVEASLGPHMQNMPRPRGADAAGLLLRELELHPPSEEWHRRNMFGGPWSDPEDMGSDDTSKHNSTNSLDFSSLENCDVYYGAHGLWPRKRRLSERDAAVGLNTSAGLGAYLGIMGSRRDVVTAVWKTGLEGVWYKCIRCLRQTSALASPGAANPPDQNEREAWWVSRWAYGCPMCGGTWVRVV</sequence>
<dbReference type="STRING" id="43335.A0A4U5LQ89"/>
<feature type="region of interest" description="Disordered" evidence="1">
    <location>
        <begin position="1696"/>
        <end position="1723"/>
    </location>
</feature>
<accession>A0A4U5LQ89</accession>
<feature type="region of interest" description="Disordered" evidence="1">
    <location>
        <begin position="2017"/>
        <end position="2051"/>
    </location>
</feature>
<dbReference type="EMBL" id="RCHU01001285">
    <property type="protein sequence ID" value="TKR58123.1"/>
    <property type="molecule type" value="Genomic_DNA"/>
</dbReference>
<dbReference type="PANTHER" id="PTHR35130">
    <property type="entry name" value="MEDIATOR OF RNA POLYMERASE II TRANSCRIPTION SUBUNIT 16"/>
    <property type="match status" value="1"/>
</dbReference>
<protein>
    <submittedName>
        <fullName evidence="2">Mediator of RNA polymerase II transcription subunit 16-like</fullName>
    </submittedName>
</protein>
<feature type="compositionally biased region" description="Polar residues" evidence="1">
    <location>
        <begin position="1530"/>
        <end position="1541"/>
    </location>
</feature>
<feature type="region of interest" description="Disordered" evidence="1">
    <location>
        <begin position="1"/>
        <end position="55"/>
    </location>
</feature>
<feature type="region of interest" description="Disordered" evidence="1">
    <location>
        <begin position="2132"/>
        <end position="2182"/>
    </location>
</feature>
<feature type="compositionally biased region" description="Polar residues" evidence="1">
    <location>
        <begin position="2135"/>
        <end position="2146"/>
    </location>
</feature>
<feature type="region of interest" description="Disordered" evidence="1">
    <location>
        <begin position="1412"/>
        <end position="1446"/>
    </location>
</feature>
<evidence type="ECO:0000256" key="1">
    <source>
        <dbReference type="SAM" id="MobiDB-lite"/>
    </source>
</evidence>
<comment type="caution">
    <text evidence="2">The sequence shown here is derived from an EMBL/GenBank/DDBJ whole genome shotgun (WGS) entry which is preliminary data.</text>
</comment>
<feature type="region of interest" description="Disordered" evidence="1">
    <location>
        <begin position="2301"/>
        <end position="2328"/>
    </location>
</feature>
<name>A0A4U5LQ89_POPAL</name>
<proteinExistence type="predicted"/>
<feature type="compositionally biased region" description="Low complexity" evidence="1">
    <location>
        <begin position="2026"/>
        <end position="2051"/>
    </location>
</feature>
<feature type="region of interest" description="Disordered" evidence="1">
    <location>
        <begin position="1527"/>
        <end position="1577"/>
    </location>
</feature>
<feature type="compositionally biased region" description="Polar residues" evidence="1">
    <location>
        <begin position="936"/>
        <end position="947"/>
    </location>
</feature>
<feature type="region of interest" description="Disordered" evidence="1">
    <location>
        <begin position="818"/>
        <end position="852"/>
    </location>
</feature>
<evidence type="ECO:0000313" key="2">
    <source>
        <dbReference type="EMBL" id="TKR58123.1"/>
    </source>
</evidence>
<organism evidence="2">
    <name type="scientific">Populus alba</name>
    <name type="common">White poplar</name>
    <dbReference type="NCBI Taxonomy" id="43335"/>
    <lineage>
        <taxon>Eukaryota</taxon>
        <taxon>Viridiplantae</taxon>
        <taxon>Streptophyta</taxon>
        <taxon>Embryophyta</taxon>
        <taxon>Tracheophyta</taxon>
        <taxon>Spermatophyta</taxon>
        <taxon>Magnoliopsida</taxon>
        <taxon>eudicotyledons</taxon>
        <taxon>Gunneridae</taxon>
        <taxon>Pentapetalae</taxon>
        <taxon>rosids</taxon>
        <taxon>fabids</taxon>
        <taxon>Malpighiales</taxon>
        <taxon>Salicaceae</taxon>
        <taxon>Saliceae</taxon>
        <taxon>Populus</taxon>
    </lineage>
</organism>
<feature type="region of interest" description="Disordered" evidence="1">
    <location>
        <begin position="1102"/>
        <end position="1129"/>
    </location>
</feature>
<dbReference type="PANTHER" id="PTHR35130:SF1">
    <property type="entry name" value="MEDIATOR OF RNA POLYMERASE II TRANSCRIPTION SUBUNIT 16"/>
    <property type="match status" value="1"/>
</dbReference>
<reference evidence="2" key="1">
    <citation type="submission" date="2018-10" db="EMBL/GenBank/DDBJ databases">
        <title>Population genomic analysis revealed the cold adaptation of white poplar.</title>
        <authorList>
            <person name="Liu Y.-J."/>
        </authorList>
    </citation>
    <scope>NUCLEOTIDE SEQUENCE [LARGE SCALE GENOMIC DNA]</scope>
    <source>
        <strain evidence="2">PAL-ZL1</strain>
    </source>
</reference>
<dbReference type="GO" id="GO:0006355">
    <property type="term" value="P:regulation of DNA-templated transcription"/>
    <property type="evidence" value="ECO:0007669"/>
    <property type="project" value="InterPro"/>
</dbReference>
<dbReference type="GO" id="GO:0016592">
    <property type="term" value="C:mediator complex"/>
    <property type="evidence" value="ECO:0007669"/>
    <property type="project" value="InterPro"/>
</dbReference>
<feature type="compositionally biased region" description="Low complexity" evidence="1">
    <location>
        <begin position="827"/>
        <end position="852"/>
    </location>
</feature>
<feature type="region of interest" description="Disordered" evidence="1">
    <location>
        <begin position="933"/>
        <end position="983"/>
    </location>
</feature>
<feature type="compositionally biased region" description="Low complexity" evidence="1">
    <location>
        <begin position="1421"/>
        <end position="1446"/>
    </location>
</feature>
<dbReference type="InterPro" id="IPR038836">
    <property type="entry name" value="MED16"/>
</dbReference>